<reference evidence="1 2" key="1">
    <citation type="submission" date="2022-06" db="EMBL/GenBank/DDBJ databases">
        <title>Haloarcula sp. a new haloarchaeum isolate from saline soil.</title>
        <authorList>
            <person name="Strakova D."/>
            <person name="Galisteo C."/>
            <person name="Sanchez-Porro C."/>
            <person name="Ventosa A."/>
        </authorList>
    </citation>
    <scope>NUCLEOTIDE SEQUENCE [LARGE SCALE GENOMIC DNA]</scope>
    <source>
        <strain evidence="1 2">S1AR25-5A</strain>
    </source>
</reference>
<name>A0AAE4F095_9EURY</name>
<evidence type="ECO:0000313" key="1">
    <source>
        <dbReference type="EMBL" id="MDS0223380.1"/>
    </source>
</evidence>
<evidence type="ECO:0000313" key="2">
    <source>
        <dbReference type="Proteomes" id="UP001253439"/>
    </source>
</evidence>
<protein>
    <recommendedName>
        <fullName evidence="3">DUF3800 domain-containing protein</fullName>
    </recommendedName>
</protein>
<dbReference type="AlphaFoldDB" id="A0AAE4F095"/>
<dbReference type="EMBL" id="JAMQOM010000013">
    <property type="protein sequence ID" value="MDS0223380.1"/>
    <property type="molecule type" value="Genomic_DNA"/>
</dbReference>
<proteinExistence type="predicted"/>
<comment type="caution">
    <text evidence="1">The sequence shown here is derived from an EMBL/GenBank/DDBJ whole genome shotgun (WGS) entry which is preliminary data.</text>
</comment>
<dbReference type="Proteomes" id="UP001253439">
    <property type="component" value="Unassembled WGS sequence"/>
</dbReference>
<evidence type="ECO:0008006" key="3">
    <source>
        <dbReference type="Google" id="ProtNLM"/>
    </source>
</evidence>
<organism evidence="1 2">
    <name type="scientific">Haloarcula terrestris</name>
    <dbReference type="NCBI Taxonomy" id="2950533"/>
    <lineage>
        <taxon>Archaea</taxon>
        <taxon>Methanobacteriati</taxon>
        <taxon>Methanobacteriota</taxon>
        <taxon>Stenosarchaea group</taxon>
        <taxon>Halobacteria</taxon>
        <taxon>Halobacteriales</taxon>
        <taxon>Haloarculaceae</taxon>
        <taxon>Haloarcula</taxon>
    </lineage>
</organism>
<accession>A0AAE4F095</accession>
<gene>
    <name evidence="1" type="ORF">NDI54_18730</name>
</gene>
<sequence length="295" mass="32349">MSSGLRQIELVEHGLVDTQPPVQHASHVVGVDESGNQHDGPFVMTAVQCPRSSGESLAELLIELGLQPWKSKSSSTPDGLSNAELSGTVEELLTSLDSSPITWYAVAGWGTYTVEQRAATACIVASKALTGGSGTIPNYQGPAALVHDGGVRMYGSRQEHLRRAATRQFNGFGDRVTPVYLTQLQDGDRVYPELTAADYIAGYIRSQLPEVGIEGIGYDLQRIDDSWNVSDDPPCTLYSLRSRDRRQSQQRYDRAAAWIEGRRPSTDDVWGSQPLQSLANRLQSDVVREYLLNEL</sequence>
<dbReference type="RefSeq" id="WP_310897943.1">
    <property type="nucleotide sequence ID" value="NZ_JAMQOM010000013.1"/>
</dbReference>
<keyword evidence="2" id="KW-1185">Reference proteome</keyword>